<keyword evidence="2" id="KW-1185">Reference proteome</keyword>
<reference evidence="2" key="1">
    <citation type="journal article" date="2023" name="G3 (Bethesda)">
        <title>Genome assembly and association tests identify interacting loci associated with vigor, precocity, and sex in interspecific pistachio rootstocks.</title>
        <authorList>
            <person name="Palmer W."/>
            <person name="Jacygrad E."/>
            <person name="Sagayaradj S."/>
            <person name="Cavanaugh K."/>
            <person name="Han R."/>
            <person name="Bertier L."/>
            <person name="Beede B."/>
            <person name="Kafkas S."/>
            <person name="Golino D."/>
            <person name="Preece J."/>
            <person name="Michelmore R."/>
        </authorList>
    </citation>
    <scope>NUCLEOTIDE SEQUENCE [LARGE SCALE GENOMIC DNA]</scope>
</reference>
<organism evidence="1 2">
    <name type="scientific">Pistacia atlantica</name>
    <dbReference type="NCBI Taxonomy" id="434234"/>
    <lineage>
        <taxon>Eukaryota</taxon>
        <taxon>Viridiplantae</taxon>
        <taxon>Streptophyta</taxon>
        <taxon>Embryophyta</taxon>
        <taxon>Tracheophyta</taxon>
        <taxon>Spermatophyta</taxon>
        <taxon>Magnoliopsida</taxon>
        <taxon>eudicotyledons</taxon>
        <taxon>Gunneridae</taxon>
        <taxon>Pentapetalae</taxon>
        <taxon>rosids</taxon>
        <taxon>malvids</taxon>
        <taxon>Sapindales</taxon>
        <taxon>Anacardiaceae</taxon>
        <taxon>Pistacia</taxon>
    </lineage>
</organism>
<comment type="caution">
    <text evidence="1">The sequence shown here is derived from an EMBL/GenBank/DDBJ whole genome shotgun (WGS) entry which is preliminary data.</text>
</comment>
<name>A0ACC1BP99_9ROSI</name>
<evidence type="ECO:0000313" key="1">
    <source>
        <dbReference type="EMBL" id="KAJ0100942.1"/>
    </source>
</evidence>
<protein>
    <submittedName>
        <fullName evidence="1">Uncharacterized protein</fullName>
    </submittedName>
</protein>
<sequence length="51" mass="5767">MTPLSSNTTHFSIYKILVLLSLSLSVAGSQSQNPRNHLIYLLVCFQFLEKI</sequence>
<accession>A0ACC1BP99</accession>
<evidence type="ECO:0000313" key="2">
    <source>
        <dbReference type="Proteomes" id="UP001164250"/>
    </source>
</evidence>
<dbReference type="EMBL" id="CM047899">
    <property type="protein sequence ID" value="KAJ0100942.1"/>
    <property type="molecule type" value="Genomic_DNA"/>
</dbReference>
<proteinExistence type="predicted"/>
<gene>
    <name evidence="1" type="ORF">Patl1_05015</name>
</gene>
<dbReference type="Proteomes" id="UP001164250">
    <property type="component" value="Chromosome 3"/>
</dbReference>